<dbReference type="GO" id="GO:0000139">
    <property type="term" value="C:Golgi membrane"/>
    <property type="evidence" value="ECO:0007669"/>
    <property type="project" value="UniProtKB-SubCell"/>
</dbReference>
<feature type="transmembrane region" description="Helical" evidence="10">
    <location>
        <begin position="207"/>
        <end position="224"/>
    </location>
</feature>
<reference evidence="11 12" key="1">
    <citation type="submission" date="2019-09" db="EMBL/GenBank/DDBJ databases">
        <authorList>
            <person name="Brejova B."/>
        </authorList>
    </citation>
    <scope>NUCLEOTIDE SEQUENCE [LARGE SCALE GENOMIC DNA]</scope>
</reference>
<dbReference type="PANTHER" id="PTHR21094">
    <property type="entry name" value="GOS-28 SNARE- RELATED"/>
    <property type="match status" value="1"/>
</dbReference>
<comment type="subcellular location">
    <subcellularLocation>
        <location evidence="1">Golgi apparatus membrane</location>
        <topology evidence="1">Single-pass type IV membrane protein</topology>
    </subcellularLocation>
</comment>
<dbReference type="PIRSF" id="PIRSF027109">
    <property type="entry name" value="Golgi_SNARE"/>
    <property type="match status" value="1"/>
</dbReference>
<evidence type="ECO:0000256" key="1">
    <source>
        <dbReference type="ARBA" id="ARBA00004409"/>
    </source>
</evidence>
<dbReference type="PANTHER" id="PTHR21094:SF2">
    <property type="entry name" value="GOLGI SNAP RECEPTOR COMPLEX MEMBER 1"/>
    <property type="match status" value="1"/>
</dbReference>
<dbReference type="GO" id="GO:0006906">
    <property type="term" value="P:vesicle fusion"/>
    <property type="evidence" value="ECO:0007669"/>
    <property type="project" value="TreeGrafter"/>
</dbReference>
<keyword evidence="5 9" id="KW-0653">Protein transport</keyword>
<keyword evidence="9" id="KW-0931">ER-Golgi transport</keyword>
<dbReference type="GO" id="GO:0048219">
    <property type="term" value="P:inter-Golgi cisterna vesicle-mediated transport"/>
    <property type="evidence" value="ECO:0007669"/>
    <property type="project" value="TreeGrafter"/>
</dbReference>
<organism evidence="11 12">
    <name type="scientific">Magnusiomyces paraingens</name>
    <dbReference type="NCBI Taxonomy" id="2606893"/>
    <lineage>
        <taxon>Eukaryota</taxon>
        <taxon>Fungi</taxon>
        <taxon>Dikarya</taxon>
        <taxon>Ascomycota</taxon>
        <taxon>Saccharomycotina</taxon>
        <taxon>Dipodascomycetes</taxon>
        <taxon>Dipodascales</taxon>
        <taxon>Dipodascaceae</taxon>
        <taxon>Magnusiomyces</taxon>
    </lineage>
</organism>
<keyword evidence="12" id="KW-1185">Reference proteome</keyword>
<dbReference type="GO" id="GO:0006888">
    <property type="term" value="P:endoplasmic reticulum to Golgi vesicle-mediated transport"/>
    <property type="evidence" value="ECO:0007669"/>
    <property type="project" value="InterPro"/>
</dbReference>
<evidence type="ECO:0000256" key="5">
    <source>
        <dbReference type="ARBA" id="ARBA00022927"/>
    </source>
</evidence>
<dbReference type="GeneID" id="43580309"/>
<protein>
    <recommendedName>
        <fullName evidence="9">Golgi SNAP receptor complex member 1</fullName>
    </recommendedName>
</protein>
<dbReference type="Pfam" id="PF12352">
    <property type="entry name" value="V-SNARE_C"/>
    <property type="match status" value="1"/>
</dbReference>
<proteinExistence type="inferred from homology"/>
<evidence type="ECO:0000256" key="10">
    <source>
        <dbReference type="SAM" id="Phobius"/>
    </source>
</evidence>
<dbReference type="GO" id="GO:0015031">
    <property type="term" value="P:protein transport"/>
    <property type="evidence" value="ECO:0007669"/>
    <property type="project" value="UniProtKB-KW"/>
</dbReference>
<keyword evidence="6 10" id="KW-1133">Transmembrane helix</keyword>
<dbReference type="EMBL" id="CABVLU010000001">
    <property type="protein sequence ID" value="VVT46988.1"/>
    <property type="molecule type" value="Genomic_DNA"/>
</dbReference>
<dbReference type="AlphaFoldDB" id="A0A5E8BC40"/>
<evidence type="ECO:0000256" key="4">
    <source>
        <dbReference type="ARBA" id="ARBA00022692"/>
    </source>
</evidence>
<sequence length="225" mass="25637">MATFSQLRAQLRSLETDSQHLLSDFSSFAQSISSSATEEELRLSKDIEENLAKREETIATLARTVNSEDTPSITKDHQLQRHKETLAENRADYIRLINSIKQERVRTNLLSSVRTDIELHRARESNGSGREAGMSDSDYMISERNRIDNSHSMADSILAQAYETREEFARQRQSLSNVQRRLQNTLGQVPGINTLISKVNTRKKRDSLILAGIITLCILFLLFVR</sequence>
<evidence type="ECO:0000256" key="9">
    <source>
        <dbReference type="PIRNR" id="PIRNR027109"/>
    </source>
</evidence>
<comment type="subunit">
    <text evidence="9">Component of several multiprotein Golgi SNARE complexes.</text>
</comment>
<evidence type="ECO:0000256" key="7">
    <source>
        <dbReference type="ARBA" id="ARBA00023034"/>
    </source>
</evidence>
<dbReference type="GO" id="GO:0005797">
    <property type="term" value="C:Golgi medial cisterna"/>
    <property type="evidence" value="ECO:0007669"/>
    <property type="project" value="TreeGrafter"/>
</dbReference>
<dbReference type="GO" id="GO:0005801">
    <property type="term" value="C:cis-Golgi network"/>
    <property type="evidence" value="ECO:0007669"/>
    <property type="project" value="InterPro"/>
</dbReference>
<keyword evidence="4 10" id="KW-0812">Transmembrane</keyword>
<dbReference type="Proteomes" id="UP000398389">
    <property type="component" value="Unassembled WGS sequence"/>
</dbReference>
<evidence type="ECO:0000256" key="6">
    <source>
        <dbReference type="ARBA" id="ARBA00022989"/>
    </source>
</evidence>
<gene>
    <name evidence="11" type="ORF">SAPINGB_P001488</name>
</gene>
<keyword evidence="8 9" id="KW-0472">Membrane</keyword>
<dbReference type="GO" id="GO:0005484">
    <property type="term" value="F:SNAP receptor activity"/>
    <property type="evidence" value="ECO:0007669"/>
    <property type="project" value="TreeGrafter"/>
</dbReference>
<evidence type="ECO:0000256" key="3">
    <source>
        <dbReference type="ARBA" id="ARBA00022448"/>
    </source>
</evidence>
<accession>A0A5E8BC40</accession>
<dbReference type="GO" id="GO:0031201">
    <property type="term" value="C:SNARE complex"/>
    <property type="evidence" value="ECO:0007669"/>
    <property type="project" value="TreeGrafter"/>
</dbReference>
<keyword evidence="3 9" id="KW-0813">Transport</keyword>
<evidence type="ECO:0000256" key="2">
    <source>
        <dbReference type="ARBA" id="ARBA00008473"/>
    </source>
</evidence>
<keyword evidence="7 9" id="KW-0333">Golgi apparatus</keyword>
<dbReference type="InterPro" id="IPR023601">
    <property type="entry name" value="Golgi_SNAP_su1"/>
</dbReference>
<evidence type="ECO:0000313" key="12">
    <source>
        <dbReference type="Proteomes" id="UP000398389"/>
    </source>
</evidence>
<name>A0A5E8BC40_9ASCO</name>
<dbReference type="OrthoDB" id="422156at2759"/>
<comment type="function">
    <text evidence="9">Involved in transport from the ER to the Golgi apparatus as well as in intra-Golgi transport. It belongs to a super-family of proteins called t-SNAREs or soluble NSF (N-ethylmaleimide-sensitive factor) attachment protein receptor.</text>
</comment>
<evidence type="ECO:0000256" key="8">
    <source>
        <dbReference type="ARBA" id="ARBA00023136"/>
    </source>
</evidence>
<comment type="similarity">
    <text evidence="2 9">Belongs to the GOSR1 family.</text>
</comment>
<dbReference type="RefSeq" id="XP_031852100.1">
    <property type="nucleotide sequence ID" value="XM_031996209.1"/>
</dbReference>
<evidence type="ECO:0000313" key="11">
    <source>
        <dbReference type="EMBL" id="VVT46988.1"/>
    </source>
</evidence>